<dbReference type="AlphaFoldDB" id="A0A5E6MCR9"/>
<feature type="region of interest" description="Disordered" evidence="4">
    <location>
        <begin position="1"/>
        <end position="26"/>
    </location>
</feature>
<evidence type="ECO:0000256" key="3">
    <source>
        <dbReference type="ARBA" id="ARBA00023163"/>
    </source>
</evidence>
<evidence type="ECO:0000313" key="7">
    <source>
        <dbReference type="Proteomes" id="UP000334923"/>
    </source>
</evidence>
<protein>
    <submittedName>
        <fullName evidence="6">HTH-type transcriptional repressor YvoA</fullName>
    </submittedName>
</protein>
<feature type="region of interest" description="Disordered" evidence="4">
    <location>
        <begin position="284"/>
        <end position="303"/>
    </location>
</feature>
<dbReference type="InterPro" id="IPR000524">
    <property type="entry name" value="Tscrpt_reg_HTH_GntR"/>
</dbReference>
<proteinExistence type="predicted"/>
<evidence type="ECO:0000256" key="2">
    <source>
        <dbReference type="ARBA" id="ARBA00023125"/>
    </source>
</evidence>
<dbReference type="SMART" id="SM00345">
    <property type="entry name" value="HTH_GNTR"/>
    <property type="match status" value="1"/>
</dbReference>
<evidence type="ECO:0000313" key="6">
    <source>
        <dbReference type="EMBL" id="VVM07009.1"/>
    </source>
</evidence>
<dbReference type="SUPFAM" id="SSF46785">
    <property type="entry name" value="Winged helix' DNA-binding domain"/>
    <property type="match status" value="1"/>
</dbReference>
<dbReference type="Proteomes" id="UP000334923">
    <property type="component" value="Unassembled WGS sequence"/>
</dbReference>
<feature type="compositionally biased region" description="Polar residues" evidence="4">
    <location>
        <begin position="1"/>
        <end position="11"/>
    </location>
</feature>
<dbReference type="SUPFAM" id="SSF64288">
    <property type="entry name" value="Chorismate lyase-like"/>
    <property type="match status" value="1"/>
</dbReference>
<accession>A0A5E6MCR9</accession>
<feature type="domain" description="HTH gntR-type" evidence="5">
    <location>
        <begin position="27"/>
        <end position="95"/>
    </location>
</feature>
<dbReference type="RefSeq" id="WP_142660337.1">
    <property type="nucleotide sequence ID" value="NZ_CABFVA020000079.1"/>
</dbReference>
<dbReference type="Gene3D" id="1.10.10.10">
    <property type="entry name" value="Winged helix-like DNA-binding domain superfamily/Winged helix DNA-binding domain"/>
    <property type="match status" value="1"/>
</dbReference>
<dbReference type="Gene3D" id="3.40.1410.10">
    <property type="entry name" value="Chorismate lyase-like"/>
    <property type="match status" value="1"/>
</dbReference>
<evidence type="ECO:0000256" key="4">
    <source>
        <dbReference type="SAM" id="MobiDB-lite"/>
    </source>
</evidence>
<dbReference type="InterPro" id="IPR036388">
    <property type="entry name" value="WH-like_DNA-bd_sf"/>
</dbReference>
<dbReference type="InterPro" id="IPR028978">
    <property type="entry name" value="Chorismate_lyase_/UTRA_dom_sf"/>
</dbReference>
<dbReference type="GO" id="GO:0003700">
    <property type="term" value="F:DNA-binding transcription factor activity"/>
    <property type="evidence" value="ECO:0007669"/>
    <property type="project" value="InterPro"/>
</dbReference>
<dbReference type="OrthoDB" id="9816541at2"/>
<name>A0A5E6MCR9_9BACT</name>
<dbReference type="PANTHER" id="PTHR44846:SF1">
    <property type="entry name" value="MANNOSYL-D-GLYCERATE TRANSPORT_METABOLISM SYSTEM REPRESSOR MNGR-RELATED"/>
    <property type="match status" value="1"/>
</dbReference>
<evidence type="ECO:0000256" key="1">
    <source>
        <dbReference type="ARBA" id="ARBA00023015"/>
    </source>
</evidence>
<keyword evidence="1" id="KW-0805">Transcription regulation</keyword>
<dbReference type="InterPro" id="IPR050679">
    <property type="entry name" value="Bact_HTH_transcr_reg"/>
</dbReference>
<dbReference type="EMBL" id="CABFVA020000079">
    <property type="protein sequence ID" value="VVM07009.1"/>
    <property type="molecule type" value="Genomic_DNA"/>
</dbReference>
<dbReference type="GO" id="GO:0045892">
    <property type="term" value="P:negative regulation of DNA-templated transcription"/>
    <property type="evidence" value="ECO:0007669"/>
    <property type="project" value="TreeGrafter"/>
</dbReference>
<dbReference type="PANTHER" id="PTHR44846">
    <property type="entry name" value="MANNOSYL-D-GLYCERATE TRANSPORT/METABOLISM SYSTEM REPRESSOR MNGR-RELATED"/>
    <property type="match status" value="1"/>
</dbReference>
<feature type="compositionally biased region" description="Basic and acidic residues" evidence="4">
    <location>
        <begin position="285"/>
        <end position="303"/>
    </location>
</feature>
<dbReference type="InterPro" id="IPR036390">
    <property type="entry name" value="WH_DNA-bd_sf"/>
</dbReference>
<keyword evidence="3" id="KW-0804">Transcription</keyword>
<dbReference type="PRINTS" id="PR00035">
    <property type="entry name" value="HTHGNTR"/>
</dbReference>
<sequence length="303" mass="34283">MKTKGSRATGSKTKKRIGKRADAKRSLPRHEELTIWLRDQIESRCYAQGERLPSEKELQERFRVSRITVRRALQTLEGDGLIFRRQGVGSFATNARLRQGLVRLTDFAEDMTNAGVEPSSLLLFQGPEKSSVKIASCLRLKKGESCFRLDRVRLGNGQPIALDQTWLPSKYGKMLEGRDLTKETIYRILGAGHGIPILRGHYRIEAVEADPEVAKALGVGQRRALLLISRLSYTSEDRPIYFQKRYYRPDRVVYEVELERASRHEGGTMPVGMPLRSFAPVFSPIRDKQNGKGRAKEAEGRSA</sequence>
<dbReference type="SMART" id="SM00866">
    <property type="entry name" value="UTRA"/>
    <property type="match status" value="1"/>
</dbReference>
<keyword evidence="2" id="KW-0238">DNA-binding</keyword>
<organism evidence="6 7">
    <name type="scientific">Methylacidimicrobium tartarophylax</name>
    <dbReference type="NCBI Taxonomy" id="1041768"/>
    <lineage>
        <taxon>Bacteria</taxon>
        <taxon>Pseudomonadati</taxon>
        <taxon>Verrucomicrobiota</taxon>
        <taxon>Methylacidimicrobium</taxon>
    </lineage>
</organism>
<dbReference type="InterPro" id="IPR011663">
    <property type="entry name" value="UTRA"/>
</dbReference>
<dbReference type="GO" id="GO:0003677">
    <property type="term" value="F:DNA binding"/>
    <property type="evidence" value="ECO:0007669"/>
    <property type="project" value="UniProtKB-KW"/>
</dbReference>
<dbReference type="CDD" id="cd07377">
    <property type="entry name" value="WHTH_GntR"/>
    <property type="match status" value="1"/>
</dbReference>
<keyword evidence="7" id="KW-1185">Reference proteome</keyword>
<reference evidence="6 7" key="1">
    <citation type="submission" date="2019-09" db="EMBL/GenBank/DDBJ databases">
        <authorList>
            <person name="Cremers G."/>
        </authorList>
    </citation>
    <scope>NUCLEOTIDE SEQUENCE [LARGE SCALE GENOMIC DNA]</scope>
    <source>
        <strain evidence="6">4A</strain>
    </source>
</reference>
<evidence type="ECO:0000259" key="5">
    <source>
        <dbReference type="PROSITE" id="PS50949"/>
    </source>
</evidence>
<dbReference type="Pfam" id="PF00392">
    <property type="entry name" value="GntR"/>
    <property type="match status" value="1"/>
</dbReference>
<dbReference type="Pfam" id="PF07702">
    <property type="entry name" value="UTRA"/>
    <property type="match status" value="1"/>
</dbReference>
<gene>
    <name evidence="6" type="primary">yvoA</name>
    <name evidence="6" type="ORF">MAMT_01503</name>
</gene>
<dbReference type="PROSITE" id="PS50949">
    <property type="entry name" value="HTH_GNTR"/>
    <property type="match status" value="1"/>
</dbReference>